<dbReference type="Gene3D" id="2.120.10.70">
    <property type="entry name" value="Fucose-specific lectin"/>
    <property type="match status" value="1"/>
</dbReference>
<gene>
    <name evidence="8" type="ORF">QBC42DRAFT_331159</name>
</gene>
<feature type="compositionally biased region" description="Low complexity" evidence="5">
    <location>
        <begin position="362"/>
        <end position="381"/>
    </location>
</feature>
<dbReference type="AlphaFoldDB" id="A0AAV9HN47"/>
<keyword evidence="2 6" id="KW-0812">Transmembrane</keyword>
<keyword evidence="4 6" id="KW-0472">Membrane</keyword>
<reference evidence="8" key="1">
    <citation type="journal article" date="2023" name="Mol. Phylogenet. Evol.">
        <title>Genome-scale phylogeny and comparative genomics of the fungal order Sordariales.</title>
        <authorList>
            <person name="Hensen N."/>
            <person name="Bonometti L."/>
            <person name="Westerberg I."/>
            <person name="Brannstrom I.O."/>
            <person name="Guillou S."/>
            <person name="Cros-Aarteil S."/>
            <person name="Calhoun S."/>
            <person name="Haridas S."/>
            <person name="Kuo A."/>
            <person name="Mondo S."/>
            <person name="Pangilinan J."/>
            <person name="Riley R."/>
            <person name="LaButti K."/>
            <person name="Andreopoulos B."/>
            <person name="Lipzen A."/>
            <person name="Chen C."/>
            <person name="Yan M."/>
            <person name="Daum C."/>
            <person name="Ng V."/>
            <person name="Clum A."/>
            <person name="Steindorff A."/>
            <person name="Ohm R.A."/>
            <person name="Martin F."/>
            <person name="Silar P."/>
            <person name="Natvig D.O."/>
            <person name="Lalanne C."/>
            <person name="Gautier V."/>
            <person name="Ament-Velasquez S.L."/>
            <person name="Kruys A."/>
            <person name="Hutchinson M.I."/>
            <person name="Powell A.J."/>
            <person name="Barry K."/>
            <person name="Miller A.N."/>
            <person name="Grigoriev I.V."/>
            <person name="Debuchy R."/>
            <person name="Gladieux P."/>
            <person name="Hiltunen Thoren M."/>
            <person name="Johannesson H."/>
        </authorList>
    </citation>
    <scope>NUCLEOTIDE SEQUENCE</scope>
    <source>
        <strain evidence="8">PSN324</strain>
    </source>
</reference>
<comment type="subcellular location">
    <subcellularLocation>
        <location evidence="1">Membrane</location>
        <topology evidence="1">Single-pass membrane protein</topology>
    </subcellularLocation>
</comment>
<feature type="region of interest" description="Disordered" evidence="5">
    <location>
        <begin position="417"/>
        <end position="457"/>
    </location>
</feature>
<feature type="transmembrane region" description="Helical" evidence="6">
    <location>
        <begin position="388"/>
        <end position="410"/>
    </location>
</feature>
<dbReference type="EMBL" id="MU865000">
    <property type="protein sequence ID" value="KAK4460978.1"/>
    <property type="molecule type" value="Genomic_DNA"/>
</dbReference>
<keyword evidence="9" id="KW-1185">Reference proteome</keyword>
<dbReference type="SUPFAM" id="SSF89372">
    <property type="entry name" value="Fucose-specific lectin"/>
    <property type="match status" value="1"/>
</dbReference>
<evidence type="ECO:0000256" key="2">
    <source>
        <dbReference type="ARBA" id="ARBA00022692"/>
    </source>
</evidence>
<evidence type="ECO:0000313" key="8">
    <source>
        <dbReference type="EMBL" id="KAK4460978.1"/>
    </source>
</evidence>
<feature type="chain" id="PRO_5043451704" description="Fucose-specific lectin" evidence="7">
    <location>
        <begin position="22"/>
        <end position="574"/>
    </location>
</feature>
<dbReference type="PANTHER" id="PTHR15549:SF6">
    <property type="entry name" value="MID2 DOMAIN-CONTAINING PROTEIN"/>
    <property type="match status" value="1"/>
</dbReference>
<evidence type="ECO:0008006" key="10">
    <source>
        <dbReference type="Google" id="ProtNLM"/>
    </source>
</evidence>
<dbReference type="GO" id="GO:0071944">
    <property type="term" value="C:cell periphery"/>
    <property type="evidence" value="ECO:0007669"/>
    <property type="project" value="UniProtKB-ARBA"/>
</dbReference>
<proteinExistence type="predicted"/>
<sequence>MAVSLISFLLLLGASVTPAQAGLAAWWNGIGTQLILQNETTGLIRYSRCNKRDSPVYSPSDDSVFSLDYKPKKGTPLTGVGYWTNVITIASIYYVDQQNRIANALFHCNMTTGRFQSQGNWIVSGESPSINANTGLASVLLGDVGGYRVYYHDEEGQLSELGYTVDDNWTYRGVISKDVNSLPAIGAIFTGKVNISVATPRDDHSIAVTRYNSDQTWRRTTLPQALRGNTADQNTNRSSIAVNATAPSNFTLAAWSGTPSSIGVSVDNEFTRFVWYIGSDGNLYSVGNKNYFWSQRANQSAAFWPKADKPNAELAVASESGNDMVSIYYVVNGSIAELKFENDSWKAWEHVALPPPEPVVQSSPAGPTSSSTGDPSNTSSGLSTGAKAGIGVGVSLGAIALAALGLLLFLARRRKQDHSLDDVPQRPGQYEGSAGYGEPNTPAPSYGPPDSRHHQSYTTAAAQVALSQQQQQQQQQYDQYAWDQKNAVAGGMPAGVVAVAPEYAVVHQLDAQTRPTEMYVPQPMYELPNQTYSHELPSQGYSHELAGEQQRDSISLMEGGGIDQQQHQQHHSRI</sequence>
<evidence type="ECO:0000256" key="1">
    <source>
        <dbReference type="ARBA" id="ARBA00004167"/>
    </source>
</evidence>
<dbReference type="Proteomes" id="UP001321749">
    <property type="component" value="Unassembled WGS sequence"/>
</dbReference>
<keyword evidence="7" id="KW-0732">Signal</keyword>
<protein>
    <recommendedName>
        <fullName evidence="10">Fucose-specific lectin</fullName>
    </recommendedName>
</protein>
<name>A0AAV9HN47_9PEZI</name>
<dbReference type="InterPro" id="IPR051694">
    <property type="entry name" value="Immunoregulatory_rcpt-like"/>
</dbReference>
<keyword evidence="3 6" id="KW-1133">Transmembrane helix</keyword>
<evidence type="ECO:0000256" key="7">
    <source>
        <dbReference type="SAM" id="SignalP"/>
    </source>
</evidence>
<dbReference type="PANTHER" id="PTHR15549">
    <property type="entry name" value="PAIRED IMMUNOGLOBULIN-LIKE TYPE 2 RECEPTOR"/>
    <property type="match status" value="1"/>
</dbReference>
<evidence type="ECO:0000313" key="9">
    <source>
        <dbReference type="Proteomes" id="UP001321749"/>
    </source>
</evidence>
<feature type="signal peptide" evidence="7">
    <location>
        <begin position="1"/>
        <end position="21"/>
    </location>
</feature>
<feature type="region of interest" description="Disordered" evidence="5">
    <location>
        <begin position="356"/>
        <end position="382"/>
    </location>
</feature>
<dbReference type="GO" id="GO:0016020">
    <property type="term" value="C:membrane"/>
    <property type="evidence" value="ECO:0007669"/>
    <property type="project" value="UniProtKB-SubCell"/>
</dbReference>
<comment type="caution">
    <text evidence="8">The sequence shown here is derived from an EMBL/GenBank/DDBJ whole genome shotgun (WGS) entry which is preliminary data.</text>
</comment>
<evidence type="ECO:0000256" key="3">
    <source>
        <dbReference type="ARBA" id="ARBA00022989"/>
    </source>
</evidence>
<organism evidence="8 9">
    <name type="scientific">Cladorrhinum samala</name>
    <dbReference type="NCBI Taxonomy" id="585594"/>
    <lineage>
        <taxon>Eukaryota</taxon>
        <taxon>Fungi</taxon>
        <taxon>Dikarya</taxon>
        <taxon>Ascomycota</taxon>
        <taxon>Pezizomycotina</taxon>
        <taxon>Sordariomycetes</taxon>
        <taxon>Sordariomycetidae</taxon>
        <taxon>Sordariales</taxon>
        <taxon>Podosporaceae</taxon>
        <taxon>Cladorrhinum</taxon>
    </lineage>
</organism>
<accession>A0AAV9HN47</accession>
<evidence type="ECO:0000256" key="6">
    <source>
        <dbReference type="SAM" id="Phobius"/>
    </source>
</evidence>
<evidence type="ECO:0000256" key="4">
    <source>
        <dbReference type="ARBA" id="ARBA00023136"/>
    </source>
</evidence>
<reference evidence="8" key="2">
    <citation type="submission" date="2023-06" db="EMBL/GenBank/DDBJ databases">
        <authorList>
            <consortium name="Lawrence Berkeley National Laboratory"/>
            <person name="Mondo S.J."/>
            <person name="Hensen N."/>
            <person name="Bonometti L."/>
            <person name="Westerberg I."/>
            <person name="Brannstrom I.O."/>
            <person name="Guillou S."/>
            <person name="Cros-Aarteil S."/>
            <person name="Calhoun S."/>
            <person name="Haridas S."/>
            <person name="Kuo A."/>
            <person name="Pangilinan J."/>
            <person name="Riley R."/>
            <person name="Labutti K."/>
            <person name="Andreopoulos B."/>
            <person name="Lipzen A."/>
            <person name="Chen C."/>
            <person name="Yanf M."/>
            <person name="Daum C."/>
            <person name="Ng V."/>
            <person name="Clum A."/>
            <person name="Steindorff A."/>
            <person name="Ohm R."/>
            <person name="Martin F."/>
            <person name="Silar P."/>
            <person name="Natvig D."/>
            <person name="Lalanne C."/>
            <person name="Gautier V."/>
            <person name="Ament-Velasquez S.L."/>
            <person name="Kruys A."/>
            <person name="Hutchinson M.I."/>
            <person name="Powell A.J."/>
            <person name="Barry K."/>
            <person name="Miller A.N."/>
            <person name="Grigoriev I.V."/>
            <person name="Debuchy R."/>
            <person name="Gladieux P."/>
            <person name="Thoren M.H."/>
            <person name="Johannesson H."/>
        </authorList>
    </citation>
    <scope>NUCLEOTIDE SEQUENCE</scope>
    <source>
        <strain evidence="8">PSN324</strain>
    </source>
</reference>
<evidence type="ECO:0000256" key="5">
    <source>
        <dbReference type="SAM" id="MobiDB-lite"/>
    </source>
</evidence>